<dbReference type="InterPro" id="IPR006076">
    <property type="entry name" value="FAD-dep_OxRdtase"/>
</dbReference>
<dbReference type="Pfam" id="PF01266">
    <property type="entry name" value="DAO"/>
    <property type="match status" value="1"/>
</dbReference>
<dbReference type="PANTHER" id="PTHR13847:SF285">
    <property type="entry name" value="FAD DEPENDENT OXIDOREDUCTASE DOMAIN-CONTAINING PROTEIN"/>
    <property type="match status" value="1"/>
</dbReference>
<dbReference type="STRING" id="311180.SAMN04488050_11559"/>
<dbReference type="AlphaFoldDB" id="A0A1I6W701"/>
<dbReference type="PANTHER" id="PTHR13847">
    <property type="entry name" value="SARCOSINE DEHYDROGENASE-RELATED"/>
    <property type="match status" value="1"/>
</dbReference>
<dbReference type="GO" id="GO:0005737">
    <property type="term" value="C:cytoplasm"/>
    <property type="evidence" value="ECO:0007669"/>
    <property type="project" value="TreeGrafter"/>
</dbReference>
<dbReference type="GO" id="GO:0016491">
    <property type="term" value="F:oxidoreductase activity"/>
    <property type="evidence" value="ECO:0007669"/>
    <property type="project" value="UniProtKB-KW"/>
</dbReference>
<dbReference type="Proteomes" id="UP000199392">
    <property type="component" value="Unassembled WGS sequence"/>
</dbReference>
<evidence type="ECO:0000313" key="3">
    <source>
        <dbReference type="EMBL" id="SFT21364.1"/>
    </source>
</evidence>
<gene>
    <name evidence="3" type="ORF">SAMN04488050_11559</name>
</gene>
<keyword evidence="4" id="KW-1185">Reference proteome</keyword>
<dbReference type="OrthoDB" id="9806601at2"/>
<sequence>MTAIPLRTPVLAAPGDRSFWLQDIGAKPVTKPLEGAHRTDIAIVGGGYTGLWTALRLRALAPERSVTVLEAGTCGCGASGRNGGQVHSWYAEIDALTSVVGIEEAQRLCAATAEAIEELAELQASGTIDMDLRLRGWLWTASSTAQEGAWDSAVEMTEKCATNTFRPLSAEEILQRTGSPVSYLGVSEERAGSLQPAKLALGLRDLAISRGVKIHEGSVVRNIVPGTPCELQTGIGTLTADTLVLATNAWLSCIPELHRHMFTVQSQVIATEPTGPFLDRLGLQEGVAVCDSQRQVTYYQRDQNGRLIFGHGSGRICYNDAFGAEFNRSKEGGRDNRAELKRLYPDLRDTRITHDWAGPIDCTPDHVPACGSLTGHRNIIFGLGLNGTGIAQAPVVARILASMALGRSDEWSRSGLVGLAQRRTLPPEPIRYIGARIVRAAVRRRNAAEIRNRQPNPLVRYLSDLVSGHEQKS</sequence>
<evidence type="ECO:0000313" key="4">
    <source>
        <dbReference type="Proteomes" id="UP000199392"/>
    </source>
</evidence>
<reference evidence="4" key="1">
    <citation type="submission" date="2016-10" db="EMBL/GenBank/DDBJ databases">
        <authorList>
            <person name="Varghese N."/>
            <person name="Submissions S."/>
        </authorList>
    </citation>
    <scope>NUCLEOTIDE SEQUENCE [LARGE SCALE GENOMIC DNA]</scope>
    <source>
        <strain evidence="4">DSM 26894</strain>
    </source>
</reference>
<evidence type="ECO:0000259" key="2">
    <source>
        <dbReference type="Pfam" id="PF01266"/>
    </source>
</evidence>
<dbReference type="RefSeq" id="WP_092430697.1">
    <property type="nucleotide sequence ID" value="NZ_FNCL01000021.1"/>
</dbReference>
<protein>
    <submittedName>
        <fullName evidence="3">Glycine/D-amino acid oxidase</fullName>
    </submittedName>
</protein>
<dbReference type="SUPFAM" id="SSF51905">
    <property type="entry name" value="FAD/NAD(P)-binding domain"/>
    <property type="match status" value="1"/>
</dbReference>
<dbReference type="Gene3D" id="3.30.9.10">
    <property type="entry name" value="D-Amino Acid Oxidase, subunit A, domain 2"/>
    <property type="match status" value="1"/>
</dbReference>
<organism evidence="3 4">
    <name type="scientific">Alloyangia pacifica</name>
    <dbReference type="NCBI Taxonomy" id="311180"/>
    <lineage>
        <taxon>Bacteria</taxon>
        <taxon>Pseudomonadati</taxon>
        <taxon>Pseudomonadota</taxon>
        <taxon>Alphaproteobacteria</taxon>
        <taxon>Rhodobacterales</taxon>
        <taxon>Roseobacteraceae</taxon>
        <taxon>Alloyangia</taxon>
    </lineage>
</organism>
<evidence type="ECO:0000256" key="1">
    <source>
        <dbReference type="ARBA" id="ARBA00023002"/>
    </source>
</evidence>
<dbReference type="Gene3D" id="3.50.50.60">
    <property type="entry name" value="FAD/NAD(P)-binding domain"/>
    <property type="match status" value="1"/>
</dbReference>
<dbReference type="EMBL" id="FOZW01000015">
    <property type="protein sequence ID" value="SFT21364.1"/>
    <property type="molecule type" value="Genomic_DNA"/>
</dbReference>
<name>A0A1I6W701_9RHOB</name>
<accession>A0A1I6W701</accession>
<dbReference type="InterPro" id="IPR036188">
    <property type="entry name" value="FAD/NAD-bd_sf"/>
</dbReference>
<proteinExistence type="predicted"/>
<keyword evidence="1" id="KW-0560">Oxidoreductase</keyword>
<feature type="domain" description="FAD dependent oxidoreductase" evidence="2">
    <location>
        <begin position="40"/>
        <end position="402"/>
    </location>
</feature>